<dbReference type="PRINTS" id="PR00412">
    <property type="entry name" value="EPOXHYDRLASE"/>
</dbReference>
<dbReference type="PRINTS" id="PR00111">
    <property type="entry name" value="ABHYDROLASE"/>
</dbReference>
<gene>
    <name evidence="3" type="ORF">AVDCRST_MAG13-3521</name>
</gene>
<evidence type="ECO:0000259" key="2">
    <source>
        <dbReference type="Pfam" id="PF00561"/>
    </source>
</evidence>
<dbReference type="PANTHER" id="PTHR43329">
    <property type="entry name" value="EPOXIDE HYDROLASE"/>
    <property type="match status" value="1"/>
</dbReference>
<name>A0A6J4TI56_9ACTN</name>
<dbReference type="Pfam" id="PF00561">
    <property type="entry name" value="Abhydrolase_1"/>
    <property type="match status" value="1"/>
</dbReference>
<dbReference type="Gene3D" id="3.40.50.1820">
    <property type="entry name" value="alpha/beta hydrolase"/>
    <property type="match status" value="1"/>
</dbReference>
<dbReference type="InterPro" id="IPR029058">
    <property type="entry name" value="AB_hydrolase_fold"/>
</dbReference>
<accession>A0A6J4TI56</accession>
<dbReference type="InterPro" id="IPR000639">
    <property type="entry name" value="Epox_hydrolase-like"/>
</dbReference>
<dbReference type="EMBL" id="CADCVO010000553">
    <property type="protein sequence ID" value="CAA9523182.1"/>
    <property type="molecule type" value="Genomic_DNA"/>
</dbReference>
<dbReference type="AlphaFoldDB" id="A0A6J4TI56"/>
<proteinExistence type="predicted"/>
<dbReference type="InterPro" id="IPR000073">
    <property type="entry name" value="AB_hydrolase_1"/>
</dbReference>
<keyword evidence="1 3" id="KW-0378">Hydrolase</keyword>
<dbReference type="EC" id="3.1.1.24" evidence="3"/>
<organism evidence="3">
    <name type="scientific">uncultured Solirubrobacteraceae bacterium</name>
    <dbReference type="NCBI Taxonomy" id="1162706"/>
    <lineage>
        <taxon>Bacteria</taxon>
        <taxon>Bacillati</taxon>
        <taxon>Actinomycetota</taxon>
        <taxon>Thermoleophilia</taxon>
        <taxon>Solirubrobacterales</taxon>
        <taxon>Solirubrobacteraceae</taxon>
        <taxon>environmental samples</taxon>
    </lineage>
</organism>
<reference evidence="3" key="1">
    <citation type="submission" date="2020-02" db="EMBL/GenBank/DDBJ databases">
        <authorList>
            <person name="Meier V. D."/>
        </authorList>
    </citation>
    <scope>NUCLEOTIDE SEQUENCE</scope>
    <source>
        <strain evidence="3">AVDCRST_MAG13</strain>
    </source>
</reference>
<dbReference type="GO" id="GO:0047570">
    <property type="term" value="F:3-oxoadipate enol-lactonase activity"/>
    <property type="evidence" value="ECO:0007669"/>
    <property type="project" value="UniProtKB-EC"/>
</dbReference>
<evidence type="ECO:0000256" key="1">
    <source>
        <dbReference type="ARBA" id="ARBA00022801"/>
    </source>
</evidence>
<sequence>MPAMAVGASIPEVTHHHAALHGTDLHYVTAGDGGTPVLLLHGFPESWWAFHKLIPLLAAEHRVIAVDLPGFGDSAAGPGEYTSASFAAALRELIEHLGLGPVHLTGQDISGVTGFRLAAGHPELVRSFAAIETALPGLGMELLADVAKGGMWHIGFLAAPGIPEMLLAGREREFLAGYAIPAMSGTPGAVSERDIDELARGYSRPDGLRGASGFYGSMLAEGGEIRRLVARGRLTMPVLAVDALAEITRDTMAQVADDVTTVKLDGVGHLVAMEAPEALAATLLGFYRRLED</sequence>
<evidence type="ECO:0000313" key="3">
    <source>
        <dbReference type="EMBL" id="CAA9523182.1"/>
    </source>
</evidence>
<dbReference type="SUPFAM" id="SSF53474">
    <property type="entry name" value="alpha/beta-Hydrolases"/>
    <property type="match status" value="1"/>
</dbReference>
<feature type="domain" description="AB hydrolase-1" evidence="2">
    <location>
        <begin position="36"/>
        <end position="138"/>
    </location>
</feature>
<protein>
    <submittedName>
        <fullName evidence="3">Beta-ketoadipate enol-lactone hydrolase</fullName>
        <ecNumber evidence="3">3.1.1.24</ecNumber>
    </submittedName>
</protein>